<evidence type="ECO:0000256" key="3">
    <source>
        <dbReference type="ARBA" id="ARBA00022645"/>
    </source>
</evidence>
<evidence type="ECO:0000256" key="2">
    <source>
        <dbReference type="ARBA" id="ARBA00005988"/>
    </source>
</evidence>
<keyword evidence="13" id="KW-1185">Reference proteome</keyword>
<dbReference type="PROSITE" id="PS00133">
    <property type="entry name" value="CARBOXYPEPT_ZN_2"/>
    <property type="match status" value="1"/>
</dbReference>
<evidence type="ECO:0000256" key="7">
    <source>
        <dbReference type="ARBA" id="ARBA00023180"/>
    </source>
</evidence>
<evidence type="ECO:0000256" key="10">
    <source>
        <dbReference type="SAM" id="SignalP"/>
    </source>
</evidence>
<evidence type="ECO:0000256" key="8">
    <source>
        <dbReference type="PROSITE-ProRule" id="PRU01379"/>
    </source>
</evidence>
<keyword evidence="9" id="KW-1133">Transmembrane helix</keyword>
<evidence type="ECO:0000313" key="12">
    <source>
        <dbReference type="EMBL" id="KAJ8985210.1"/>
    </source>
</evidence>
<dbReference type="InterPro" id="IPR000834">
    <property type="entry name" value="Peptidase_M14"/>
</dbReference>
<evidence type="ECO:0000313" key="13">
    <source>
        <dbReference type="Proteomes" id="UP001162164"/>
    </source>
</evidence>
<dbReference type="Gene3D" id="3.40.630.10">
    <property type="entry name" value="Zn peptidases"/>
    <property type="match status" value="3"/>
</dbReference>
<keyword evidence="9" id="KW-0472">Membrane</keyword>
<dbReference type="Pfam" id="PF00246">
    <property type="entry name" value="Peptidase_M14"/>
    <property type="match status" value="3"/>
</dbReference>
<dbReference type="SUPFAM" id="SSF53187">
    <property type="entry name" value="Zn-dependent exopeptidases"/>
    <property type="match status" value="3"/>
</dbReference>
<keyword evidence="3" id="KW-0645">Protease</keyword>
<keyword evidence="3" id="KW-0121">Carboxypeptidase</keyword>
<keyword evidence="10" id="KW-0732">Signal</keyword>
<proteinExistence type="inferred from homology"/>
<feature type="domain" description="Peptidase M14" evidence="11">
    <location>
        <begin position="38"/>
        <end position="336"/>
    </location>
</feature>
<evidence type="ECO:0000256" key="4">
    <source>
        <dbReference type="ARBA" id="ARBA00022723"/>
    </source>
</evidence>
<keyword evidence="7" id="KW-0325">Glycoprotein</keyword>
<evidence type="ECO:0000256" key="6">
    <source>
        <dbReference type="ARBA" id="ARBA00022833"/>
    </source>
</evidence>
<dbReference type="InterPro" id="IPR050753">
    <property type="entry name" value="Peptidase_M14_domain"/>
</dbReference>
<dbReference type="Pfam" id="PF13620">
    <property type="entry name" value="CarboxypepD_reg"/>
    <property type="match status" value="3"/>
</dbReference>
<keyword evidence="4" id="KW-0479">Metal-binding</keyword>
<dbReference type="SUPFAM" id="SSF49464">
    <property type="entry name" value="Carboxypeptidase regulatory domain-like"/>
    <property type="match status" value="4"/>
</dbReference>
<dbReference type="PRINTS" id="PR00765">
    <property type="entry name" value="CRBOXYPTASEA"/>
</dbReference>
<comment type="similarity">
    <text evidence="2 8">Belongs to the peptidase M14 family.</text>
</comment>
<evidence type="ECO:0000256" key="5">
    <source>
        <dbReference type="ARBA" id="ARBA00022801"/>
    </source>
</evidence>
<feature type="chain" id="PRO_5045081748" description="Peptidase M14 domain-containing protein" evidence="10">
    <location>
        <begin position="19"/>
        <end position="1430"/>
    </location>
</feature>
<dbReference type="SMART" id="SM00631">
    <property type="entry name" value="Zn_pept"/>
    <property type="match status" value="2"/>
</dbReference>
<keyword evidence="5" id="KW-0378">Hydrolase</keyword>
<feature type="domain" description="Peptidase M14" evidence="11">
    <location>
        <begin position="841"/>
        <end position="1113"/>
    </location>
</feature>
<comment type="cofactor">
    <cofactor evidence="1">
        <name>Zn(2+)</name>
        <dbReference type="ChEBI" id="CHEBI:29105"/>
    </cofactor>
</comment>
<reference evidence="12" key="1">
    <citation type="journal article" date="2023" name="Insect Mol. Biol.">
        <title>Genome sequencing provides insights into the evolution of gene families encoding plant cell wall-degrading enzymes in longhorned beetles.</title>
        <authorList>
            <person name="Shin N.R."/>
            <person name="Okamura Y."/>
            <person name="Kirsch R."/>
            <person name="Pauchet Y."/>
        </authorList>
    </citation>
    <scope>NUCLEOTIDE SEQUENCE</scope>
    <source>
        <strain evidence="12">MMC_N1</strain>
    </source>
</reference>
<comment type="caution">
    <text evidence="12">The sequence shown here is derived from an EMBL/GenBank/DDBJ whole genome shotgun (WGS) entry which is preliminary data.</text>
</comment>
<dbReference type="PROSITE" id="PS00132">
    <property type="entry name" value="CARBOXYPEPT_ZN_1"/>
    <property type="match status" value="2"/>
</dbReference>
<evidence type="ECO:0000256" key="9">
    <source>
        <dbReference type="SAM" id="Phobius"/>
    </source>
</evidence>
<protein>
    <recommendedName>
        <fullName evidence="11">Peptidase M14 domain-containing protein</fullName>
    </recommendedName>
</protein>
<keyword evidence="6" id="KW-0862">Zinc</keyword>
<dbReference type="Proteomes" id="UP001162164">
    <property type="component" value="Unassembled WGS sequence"/>
</dbReference>
<organism evidence="12 13">
    <name type="scientific">Molorchus minor</name>
    <dbReference type="NCBI Taxonomy" id="1323400"/>
    <lineage>
        <taxon>Eukaryota</taxon>
        <taxon>Metazoa</taxon>
        <taxon>Ecdysozoa</taxon>
        <taxon>Arthropoda</taxon>
        <taxon>Hexapoda</taxon>
        <taxon>Insecta</taxon>
        <taxon>Pterygota</taxon>
        <taxon>Neoptera</taxon>
        <taxon>Endopterygota</taxon>
        <taxon>Coleoptera</taxon>
        <taxon>Polyphaga</taxon>
        <taxon>Cucujiformia</taxon>
        <taxon>Chrysomeloidea</taxon>
        <taxon>Cerambycidae</taxon>
        <taxon>Lamiinae</taxon>
        <taxon>Monochamini</taxon>
        <taxon>Molorchus</taxon>
    </lineage>
</organism>
<dbReference type="InterPro" id="IPR057246">
    <property type="entry name" value="CARBOXYPEPT_ZN_1"/>
</dbReference>
<sequence>MFPRAILLACVIINISESLNIPTRSNSSEYEKFLEDPTYLNYDELTNLLKKLETEHPDLVRLHSVGKTVRNRDLWALEINSNVRNRTVLTPMFKYVANMHGDESVGRQLTIYLALYLIHNYGKVERVTRLVNTTDIFLMPSMNPDGYENSQEGLCDSKPHYVGRENENGVDLNRDFPDQFQATRAGTILSGRQPETVAVMTWIISRPFVLSGNLHGGSVVASYPFDDSESSNNRHCCKESKSPDNSLFKALSLTYAQSNPIMKTGKACKDDNFDQGITNGAFWYEVSGGMQDFNYIHSNCFEITFELSCCKFPNASTLPQEWRNNKESLLRFMEATHWGVKGLVTNERNEAVLDADVVVVGVDHNVTTSNRGEYWRLLLPGTYEMYATAYGYLPSERATVVVEENKTAIQNFTLRLSPPQKGPYLTVQTTNGTLYDKYGFVISDGTIFKHHHYKDLVDFMMYYHKMYPNITHLHSIGKSVQGRDLYVMVISSTPREHVPGKPEFKYIANMHGNEIVGRELLLYLIKYLCERYGGDDTVTKLLNTTRIHLLPSMNPDGYEMSQEGDSSSVVGRNNANGFDLNRNFPDQYVVNEYNKVIQPETQAVMDWTLSEPFVLSSNLHNGALVANYPYDDTPNGTIYENSSPDDKVFKHLAMTYSNAHRTMHEGKSCPMFPNEKFIGGITNGAKWYPVTGGMQDWNYLVAGCMEITLEIGCYKYPDSKFLPQYWLDNKDALIAYIQQVHTGVSGYVTSTIGSAIRHAEVMVEGVKHPVKTAEHGDYWRILLPGEYNLTFSARGYESYTAAIVVPESGHVQYNVALMKDDKLHWASAYDFGLGENQFNVKYHRNDEIYALLADLENRHPQAAAFEGGDDYVSMEIHSLKITNQINSGDETKFHLAVIGNLFATQPIGREMSMYLARHLLAGHGIGDYQIMKLLNNCVIHIIPIIDRAFDQIRGEYDKEVRNNAKPDYYACNNISADFKQVGEQILSLKGRISNHQDIKSITNAFKHMLLDEKFDLVLNIEGGTSGVLYPSTGDQTELYKNIADKYNSNLKTPLTCSPQIRGTDYLLTDYLYHEYNTPMLTAKVSCCEYPDAGNLPYIWRDILGPTMTVLQTTLTGVEGYVKDTKLAPMSNATVKVSGMAQSYEVTKNLAHFKIMLMPGKYDLEVTCPGFESKLLHVQVTDGNLLSLKVTLYDLNVHGEPYPGVIVNAVTNRTGATDMTIHEPFEGIVSTGIRGYVRDDSNHPCRKPKCTSWKKNITLFTDENGKYGIPLPPGKYSVVFDRSGYFGDVKIVDVNNVNAFPKVVMVTLKKNANVLGIPRLAFVLLTGFASAIFMAIALFCYMACKKKSEYGLLSQNGFYEDFKDNDECGEKDLFTRPLTSKPITRPYYDDDDDDEHSEYVGRAISIWFRGGRHSFIAVEIKNITYNLLQLV</sequence>
<dbReference type="InterPro" id="IPR057247">
    <property type="entry name" value="CARBOXYPEPT_ZN_2"/>
</dbReference>
<dbReference type="PANTHER" id="PTHR11532">
    <property type="entry name" value="PROTEASE M14 CARBOXYPEPTIDASE"/>
    <property type="match status" value="1"/>
</dbReference>
<dbReference type="Gene3D" id="2.60.40.1120">
    <property type="entry name" value="Carboxypeptidase-like, regulatory domain"/>
    <property type="match status" value="4"/>
</dbReference>
<dbReference type="CDD" id="cd03858">
    <property type="entry name" value="M14_CP_N-E_like"/>
    <property type="match status" value="1"/>
</dbReference>
<feature type="transmembrane region" description="Helical" evidence="9">
    <location>
        <begin position="1319"/>
        <end position="1343"/>
    </location>
</feature>
<feature type="active site" description="Proton donor/acceptor" evidence="8">
    <location>
        <position position="710"/>
    </location>
</feature>
<feature type="domain" description="Peptidase M14" evidence="11">
    <location>
        <begin position="449"/>
        <end position="740"/>
    </location>
</feature>
<dbReference type="CDD" id="cd03868">
    <property type="entry name" value="M14_CPD_I"/>
    <property type="match status" value="1"/>
</dbReference>
<feature type="signal peptide" evidence="10">
    <location>
        <begin position="1"/>
        <end position="18"/>
    </location>
</feature>
<evidence type="ECO:0000256" key="1">
    <source>
        <dbReference type="ARBA" id="ARBA00001947"/>
    </source>
</evidence>
<dbReference type="CDD" id="cd11308">
    <property type="entry name" value="Peptidase_M14NE-CP-C_like"/>
    <property type="match status" value="1"/>
</dbReference>
<dbReference type="EMBL" id="JAPWTJ010000018">
    <property type="protein sequence ID" value="KAJ8985210.1"/>
    <property type="molecule type" value="Genomic_DNA"/>
</dbReference>
<gene>
    <name evidence="12" type="ORF">NQ317_018239</name>
</gene>
<dbReference type="PANTHER" id="PTHR11532:SF62">
    <property type="entry name" value="CARBOXYPEPTIDASE D"/>
    <property type="match status" value="1"/>
</dbReference>
<comment type="caution">
    <text evidence="8">Lacks conserved residue(s) required for the propagation of feature annotation.</text>
</comment>
<feature type="active site" description="Proton donor/acceptor" evidence="8">
    <location>
        <position position="306"/>
    </location>
</feature>
<dbReference type="PROSITE" id="PS52035">
    <property type="entry name" value="PEPTIDASE_M14"/>
    <property type="match status" value="3"/>
</dbReference>
<dbReference type="InterPro" id="IPR008969">
    <property type="entry name" value="CarboxyPept-like_regulatory"/>
</dbReference>
<evidence type="ECO:0000259" key="11">
    <source>
        <dbReference type="PROSITE" id="PS52035"/>
    </source>
</evidence>
<name>A0ABQ9K3N1_9CUCU</name>
<accession>A0ABQ9K3N1</accession>
<keyword evidence="9" id="KW-0812">Transmembrane</keyword>